<evidence type="ECO:0000256" key="1">
    <source>
        <dbReference type="ARBA" id="ARBA00004533"/>
    </source>
</evidence>
<keyword evidence="2" id="KW-1003">Cell membrane</keyword>
<dbReference type="CDD" id="cd07984">
    <property type="entry name" value="LPLAT_LABLAT-like"/>
    <property type="match status" value="1"/>
</dbReference>
<dbReference type="PANTHER" id="PTHR30606:SF10">
    <property type="entry name" value="PHOSPHATIDYLINOSITOL MANNOSIDE ACYLTRANSFERASE"/>
    <property type="match status" value="1"/>
</dbReference>
<proteinExistence type="predicted"/>
<evidence type="ECO:0000256" key="4">
    <source>
        <dbReference type="ARBA" id="ARBA00022679"/>
    </source>
</evidence>
<gene>
    <name evidence="8" type="ORF">SAMN04488541_104112</name>
</gene>
<name>A0A1I2J4B3_9BACT</name>
<dbReference type="GO" id="GO:0016746">
    <property type="term" value="F:acyltransferase activity"/>
    <property type="evidence" value="ECO:0007669"/>
    <property type="project" value="UniProtKB-KW"/>
</dbReference>
<organism evidence="8 9">
    <name type="scientific">Thermoflexibacter ruber</name>
    <dbReference type="NCBI Taxonomy" id="1003"/>
    <lineage>
        <taxon>Bacteria</taxon>
        <taxon>Pseudomonadati</taxon>
        <taxon>Bacteroidota</taxon>
        <taxon>Cytophagia</taxon>
        <taxon>Cytophagales</taxon>
        <taxon>Thermoflexibacteraceae</taxon>
        <taxon>Thermoflexibacter</taxon>
    </lineage>
</organism>
<dbReference type="GO" id="GO:0009247">
    <property type="term" value="P:glycolipid biosynthetic process"/>
    <property type="evidence" value="ECO:0007669"/>
    <property type="project" value="UniProtKB-ARBA"/>
</dbReference>
<dbReference type="RefSeq" id="WP_091548927.1">
    <property type="nucleotide sequence ID" value="NZ_FONY01000041.1"/>
</dbReference>
<comment type="subcellular location">
    <subcellularLocation>
        <location evidence="1">Cell inner membrane</location>
    </subcellularLocation>
</comment>
<evidence type="ECO:0000256" key="7">
    <source>
        <dbReference type="SAM" id="Phobius"/>
    </source>
</evidence>
<keyword evidence="7" id="KW-1133">Transmembrane helix</keyword>
<dbReference type="AlphaFoldDB" id="A0A1I2J4B3"/>
<dbReference type="STRING" id="1003.SAMN04488541_104112"/>
<dbReference type="EMBL" id="FONY01000041">
    <property type="protein sequence ID" value="SFF48868.1"/>
    <property type="molecule type" value="Genomic_DNA"/>
</dbReference>
<keyword evidence="5 7" id="KW-0472">Membrane</keyword>
<reference evidence="8 9" key="1">
    <citation type="submission" date="2016-10" db="EMBL/GenBank/DDBJ databases">
        <authorList>
            <person name="de Groot N.N."/>
        </authorList>
    </citation>
    <scope>NUCLEOTIDE SEQUENCE [LARGE SCALE GENOMIC DNA]</scope>
    <source>
        <strain>GEY</strain>
        <strain evidence="9">DSM 9560</strain>
    </source>
</reference>
<dbReference type="InterPro" id="IPR004960">
    <property type="entry name" value="LipA_acyltrans"/>
</dbReference>
<accession>A0A1I2J4B3</accession>
<keyword evidence="4 8" id="KW-0808">Transferase</keyword>
<dbReference type="Pfam" id="PF03279">
    <property type="entry name" value="Lip_A_acyltrans"/>
    <property type="match status" value="1"/>
</dbReference>
<feature type="transmembrane region" description="Helical" evidence="7">
    <location>
        <begin position="20"/>
        <end position="38"/>
    </location>
</feature>
<dbReference type="PANTHER" id="PTHR30606">
    <property type="entry name" value="LIPID A BIOSYNTHESIS LAUROYL ACYLTRANSFERASE"/>
    <property type="match status" value="1"/>
</dbReference>
<sequence>MRWIYLVFYGLLDLLAKTPLSVLYWLSDFLFLVIYYVVGYRKRVVFENLKNSFPHKSSQEITYLAKKFYKHFCDLLVESIKTSAMTFEDFQKQIVVKNTELLNQLYEEGRSIVVYCSHYGNWEWVLFIPQMLKHVVLPVYHPLTNPYSDAYFVKLRGKFGGVPTPMKETLRVLIDYKQKNIPTIVWLAADQSPAVEGAYWTEFLHQDTPFYTGPEKIAKKLNQVAVFMYIKKTGRGKYEMGFELMEKEPKNLPHGVLTQQYVDILEKTIQEEPAYWLWSHKRWKHKREKNQKEANP</sequence>
<evidence type="ECO:0000256" key="5">
    <source>
        <dbReference type="ARBA" id="ARBA00023136"/>
    </source>
</evidence>
<evidence type="ECO:0000313" key="9">
    <source>
        <dbReference type="Proteomes" id="UP000199513"/>
    </source>
</evidence>
<dbReference type="GO" id="GO:0005886">
    <property type="term" value="C:plasma membrane"/>
    <property type="evidence" value="ECO:0007669"/>
    <property type="project" value="UniProtKB-SubCell"/>
</dbReference>
<keyword evidence="6" id="KW-0012">Acyltransferase</keyword>
<keyword evidence="3" id="KW-0997">Cell inner membrane</keyword>
<keyword evidence="9" id="KW-1185">Reference proteome</keyword>
<dbReference type="OrthoDB" id="9801955at2"/>
<evidence type="ECO:0000313" key="8">
    <source>
        <dbReference type="EMBL" id="SFF48868.1"/>
    </source>
</evidence>
<protein>
    <submittedName>
        <fullName evidence="8">KDO2-lipid IV(A) lauroyltransferase</fullName>
    </submittedName>
</protein>
<dbReference type="Proteomes" id="UP000199513">
    <property type="component" value="Unassembled WGS sequence"/>
</dbReference>
<evidence type="ECO:0000256" key="6">
    <source>
        <dbReference type="ARBA" id="ARBA00023315"/>
    </source>
</evidence>
<evidence type="ECO:0000256" key="3">
    <source>
        <dbReference type="ARBA" id="ARBA00022519"/>
    </source>
</evidence>
<keyword evidence="7" id="KW-0812">Transmembrane</keyword>
<evidence type="ECO:0000256" key="2">
    <source>
        <dbReference type="ARBA" id="ARBA00022475"/>
    </source>
</evidence>